<feature type="compositionally biased region" description="Acidic residues" evidence="1">
    <location>
        <begin position="428"/>
        <end position="444"/>
    </location>
</feature>
<accession>A0AAN8RSH6</accession>
<evidence type="ECO:0000313" key="2">
    <source>
        <dbReference type="EMBL" id="KAK6508619.1"/>
    </source>
</evidence>
<sequence length="462" mass="52732">MSSAENHSFFLDCPPEIHLEIVDHLKGMLDGKTLKRFSQASKLCRTRALPALFTGLWLNREAVAAFSEGGALSWVRPFVHKNSLQHSIHLTPTSPKWKNLLLLRPHRTSDPLRQILTLFPSVENISTIPDFGIPSSIQNNLSIALWRAISALPNIKNITIFRTYLAQSREFRDPTGPKDPYKAFLLKLSPEAIEFLGPEGILNPELANGVSMPQQSFETINIETSDLQLQTQPGFFSRSFFFGNSGENLKSLDLHIHSRLTVAYAKGCPTTIVFPNVTKLRLQGNLLLFRESSGRIINWFSEACPNVESFRLWTYKFYDSGISLAEYMELTPMNKLQVLEIPWPRGEEDRSKQQELNNLIRQLISAGLESLENITFIRIPPWAGYSNEYIFRKCRIDRSEGGRGIRIWWKKSYRYLDVKLRDLTPDQTEFDEGNDSGDDLDENPPGDAHLNTYWMQENGRAA</sequence>
<name>A0AAN8RSH6_9PEZI</name>
<keyword evidence="3" id="KW-1185">Reference proteome</keyword>
<dbReference type="Proteomes" id="UP001307849">
    <property type="component" value="Unassembled WGS sequence"/>
</dbReference>
<dbReference type="EMBL" id="JAVHJM010000008">
    <property type="protein sequence ID" value="KAK6508619.1"/>
    <property type="molecule type" value="Genomic_DNA"/>
</dbReference>
<organism evidence="2 3">
    <name type="scientific">Arthrobotrys conoides</name>
    <dbReference type="NCBI Taxonomy" id="74498"/>
    <lineage>
        <taxon>Eukaryota</taxon>
        <taxon>Fungi</taxon>
        <taxon>Dikarya</taxon>
        <taxon>Ascomycota</taxon>
        <taxon>Pezizomycotina</taxon>
        <taxon>Orbiliomycetes</taxon>
        <taxon>Orbiliales</taxon>
        <taxon>Orbiliaceae</taxon>
        <taxon>Arthrobotrys</taxon>
    </lineage>
</organism>
<comment type="caution">
    <text evidence="2">The sequence shown here is derived from an EMBL/GenBank/DDBJ whole genome shotgun (WGS) entry which is preliminary data.</text>
</comment>
<dbReference type="SUPFAM" id="SSF52047">
    <property type="entry name" value="RNI-like"/>
    <property type="match status" value="1"/>
</dbReference>
<reference evidence="2 3" key="1">
    <citation type="submission" date="2019-10" db="EMBL/GenBank/DDBJ databases">
        <authorList>
            <person name="Palmer J.M."/>
        </authorList>
    </citation>
    <scope>NUCLEOTIDE SEQUENCE [LARGE SCALE GENOMIC DNA]</scope>
    <source>
        <strain evidence="2 3">TWF506</strain>
    </source>
</reference>
<evidence type="ECO:0000256" key="1">
    <source>
        <dbReference type="SAM" id="MobiDB-lite"/>
    </source>
</evidence>
<feature type="region of interest" description="Disordered" evidence="1">
    <location>
        <begin position="426"/>
        <end position="451"/>
    </location>
</feature>
<protein>
    <submittedName>
        <fullName evidence="2">Uncharacterized protein</fullName>
    </submittedName>
</protein>
<dbReference type="AlphaFoldDB" id="A0AAN8RSH6"/>
<evidence type="ECO:0000313" key="3">
    <source>
        <dbReference type="Proteomes" id="UP001307849"/>
    </source>
</evidence>
<proteinExistence type="predicted"/>
<gene>
    <name evidence="2" type="ORF">TWF506_010701</name>
</gene>